<organism evidence="2 3">
    <name type="scientific">Lagenidium giganteum</name>
    <dbReference type="NCBI Taxonomy" id="4803"/>
    <lineage>
        <taxon>Eukaryota</taxon>
        <taxon>Sar</taxon>
        <taxon>Stramenopiles</taxon>
        <taxon>Oomycota</taxon>
        <taxon>Peronosporomycetes</taxon>
        <taxon>Pythiales</taxon>
        <taxon>Pythiaceae</taxon>
    </lineage>
</organism>
<dbReference type="PANTHER" id="PTHR44329">
    <property type="entry name" value="SERINE/THREONINE-PROTEIN KINASE TNNI3K-RELATED"/>
    <property type="match status" value="1"/>
</dbReference>
<dbReference type="GO" id="GO:0005524">
    <property type="term" value="F:ATP binding"/>
    <property type="evidence" value="ECO:0007669"/>
    <property type="project" value="InterPro"/>
</dbReference>
<dbReference type="Proteomes" id="UP001146120">
    <property type="component" value="Unassembled WGS sequence"/>
</dbReference>
<dbReference type="GO" id="GO:0004674">
    <property type="term" value="F:protein serine/threonine kinase activity"/>
    <property type="evidence" value="ECO:0007669"/>
    <property type="project" value="TreeGrafter"/>
</dbReference>
<keyword evidence="3" id="KW-1185">Reference proteome</keyword>
<accession>A0AAV2Z7Y4</accession>
<evidence type="ECO:0000313" key="2">
    <source>
        <dbReference type="EMBL" id="DBA01885.1"/>
    </source>
</evidence>
<dbReference type="InterPro" id="IPR008271">
    <property type="entry name" value="Ser/Thr_kinase_AS"/>
</dbReference>
<dbReference type="SUPFAM" id="SSF56112">
    <property type="entry name" value="Protein kinase-like (PK-like)"/>
    <property type="match status" value="1"/>
</dbReference>
<sequence length="194" mass="21877">MARGDLRTWLTDATVPKRWTVEKVHIAADIIEALLYVHSFQPALVHRDLKSRNVLLANDMHAKLCDFGIARFKSTQQTMTIAMGTGLWIAPEIIACRRDYDQFADIYSFGVVLSELDTHQLPYEDVKAPNGDPLPEFGIMYRVGEGSLRPSFSPHCPSPILDLANRCLSFDPTNRPTAIEVAHSLGMIQRWINK</sequence>
<dbReference type="AlphaFoldDB" id="A0AAV2Z7Y4"/>
<dbReference type="InterPro" id="IPR051681">
    <property type="entry name" value="Ser/Thr_Kinases-Pseudokinases"/>
</dbReference>
<dbReference type="EMBL" id="DAKRPA010000040">
    <property type="protein sequence ID" value="DBA01885.1"/>
    <property type="molecule type" value="Genomic_DNA"/>
</dbReference>
<protein>
    <recommendedName>
        <fullName evidence="1">Protein kinase domain-containing protein</fullName>
    </recommendedName>
</protein>
<dbReference type="Gene3D" id="1.10.510.10">
    <property type="entry name" value="Transferase(Phosphotransferase) domain 1"/>
    <property type="match status" value="1"/>
</dbReference>
<dbReference type="SMART" id="SM00220">
    <property type="entry name" value="S_TKc"/>
    <property type="match status" value="1"/>
</dbReference>
<comment type="caution">
    <text evidence="2">The sequence shown here is derived from an EMBL/GenBank/DDBJ whole genome shotgun (WGS) entry which is preliminary data.</text>
</comment>
<proteinExistence type="predicted"/>
<dbReference type="InterPro" id="IPR011009">
    <property type="entry name" value="Kinase-like_dom_sf"/>
</dbReference>
<dbReference type="PROSITE" id="PS50011">
    <property type="entry name" value="PROTEIN_KINASE_DOM"/>
    <property type="match status" value="1"/>
</dbReference>
<reference evidence="2" key="1">
    <citation type="submission" date="2022-11" db="EMBL/GenBank/DDBJ databases">
        <authorList>
            <person name="Morgan W.R."/>
            <person name="Tartar A."/>
        </authorList>
    </citation>
    <scope>NUCLEOTIDE SEQUENCE</scope>
    <source>
        <strain evidence="2">ARSEF 373</strain>
    </source>
</reference>
<gene>
    <name evidence="2" type="ORF">N0F65_006033</name>
</gene>
<dbReference type="PROSITE" id="PS00108">
    <property type="entry name" value="PROTEIN_KINASE_ST"/>
    <property type="match status" value="1"/>
</dbReference>
<name>A0AAV2Z7Y4_9STRA</name>
<dbReference type="Pfam" id="PF00069">
    <property type="entry name" value="Pkinase"/>
    <property type="match status" value="1"/>
</dbReference>
<feature type="domain" description="Protein kinase" evidence="1">
    <location>
        <begin position="1"/>
        <end position="192"/>
    </location>
</feature>
<evidence type="ECO:0000313" key="3">
    <source>
        <dbReference type="Proteomes" id="UP001146120"/>
    </source>
</evidence>
<dbReference type="InterPro" id="IPR000719">
    <property type="entry name" value="Prot_kinase_dom"/>
</dbReference>
<dbReference type="PANTHER" id="PTHR44329:SF214">
    <property type="entry name" value="PROTEIN KINASE DOMAIN-CONTAINING PROTEIN"/>
    <property type="match status" value="1"/>
</dbReference>
<reference evidence="2" key="2">
    <citation type="journal article" date="2023" name="Microbiol Resour">
        <title>Decontamination and Annotation of the Draft Genome Sequence of the Oomycete Lagenidium giganteum ARSEF 373.</title>
        <authorList>
            <person name="Morgan W.R."/>
            <person name="Tartar A."/>
        </authorList>
    </citation>
    <scope>NUCLEOTIDE SEQUENCE</scope>
    <source>
        <strain evidence="2">ARSEF 373</strain>
    </source>
</reference>
<evidence type="ECO:0000259" key="1">
    <source>
        <dbReference type="PROSITE" id="PS50011"/>
    </source>
</evidence>